<dbReference type="HOGENOM" id="CLU_266765_0_0_9"/>
<dbReference type="AlphaFoldDB" id="C8NHP4"/>
<evidence type="ECO:0000313" key="2">
    <source>
        <dbReference type="EMBL" id="EEW36707.1"/>
    </source>
</evidence>
<sequence length="1240" mass="146849">MIEAVLGVVASLGSATAQNVLFSVGEQAIKKFKDSQDWKKLVVESGEFFIQDDQKESDFFNDLLLVLSKDNLSEIAKNLESADGYDLKDRLFKSFSKLMNKYEIPYEIAESYITRIIYVILEGLKTVDPQRYQQYFLREWRDDAKNSSLELQQRIDKMSRDIELHNREKLQILSSGEVDVNLRRSTISPSIGIDFFVNDDENFQEQIKDMRYEELVFVRGRNREETIYCVLNELWKIKDHRPIYVVRTPESWKKLQLMGREGNIYIPWFYADEIVAIENNTNIFVVDENTPTFRNPVLELRPRTRDTLLNCLQDAGLEYSKAYAFLSDTHGLYSQMKKQIFKGGYLKEPSWMYKISEKAKKICLLIGSWEECEGDKKVIESLYEDSYDKFIDEVLPFVKGEDPLLYRVNRNGKVSYYLASLENIWSYLDVLFNEKIWRVFTEEVFKVIKASEELFTYNSNDRLRAQFKGEQLFWSVTIRKGMLKTLLIKATFNGDEDTQWHLDNLIETILKDIKTDKQWIYISNFWRELCEISPTSVMKRIESEWNDHSGLLSLFQNQTNDSFFERNPYIEILWGVEQLLLQKKFFWRAFRWLLKLDSKQFQYESNSPKNTLINVFCTSINVCCLQSADEKIKAARIAFEINYNNMWQYLFTSINHNISIGISELSAPKYREHCKLQTTTIDEMKKSELGYCQLLLEHMDFSVDRWKKLLNLSGTVTNNLRKSIFEKCLNELSKMSDEKVILIKNEVRYLIYKHRYYSSPNRAMAENIIVEYEKFLDEIYIETKEYEYSYLFNRDCPLRNPSPYDKEENEKVTEWLIKDKISEFHSKNYNLAKLVKICAKEPHSTLGIYLAKFWNSGDWDYKVFKCLLKIQKSGDFALDYLRNISESKYIDYGEIIEELTNYSYSTEILAKIYRSEAERATDIPLVEKASEIIKKEFWRTSVYCKECNNSWVISESKKYANLNVFLDQLHQIHLRRPLTAEKIFNCFEGIERMSYSENNWLIRYDVEEFISIIQNAYMKDIDKCNRIIQIELFFRNFLEWEQMKCLNQKIKSSPEIFTQLVCGIFKRDHDKADDLSIDKKYFQNMYSIYGIAHFCPAEINGRVDESELENWINKYRDLLIENNRERLFTSTLGRLFSFSPLGDDGHEPCESVRKMIEKYCDDKMLNSYQIAVFNRRGIFSPCAGKEELKIAGKFRANAEFLESRYPKTAQIFYELSNRYEIEAKKQRVEAENGEEIRGSL</sequence>
<evidence type="ECO:0000256" key="1">
    <source>
        <dbReference type="SAM" id="Coils"/>
    </source>
</evidence>
<keyword evidence="3" id="KW-1185">Reference proteome</keyword>
<comment type="caution">
    <text evidence="2">The sequence shown here is derived from an EMBL/GenBank/DDBJ whole genome shotgun (WGS) entry which is preliminary data.</text>
</comment>
<dbReference type="RefSeq" id="WP_005607949.1">
    <property type="nucleotide sequence ID" value="NZ_CP102283.1"/>
</dbReference>
<keyword evidence="1" id="KW-0175">Coiled coil</keyword>
<feature type="coiled-coil region" evidence="1">
    <location>
        <begin position="141"/>
        <end position="168"/>
    </location>
</feature>
<dbReference type="Proteomes" id="UP000005926">
    <property type="component" value="Unassembled WGS sequence"/>
</dbReference>
<dbReference type="eggNOG" id="COG3093">
    <property type="taxonomic scope" value="Bacteria"/>
</dbReference>
<evidence type="ECO:0000313" key="3">
    <source>
        <dbReference type="Proteomes" id="UP000005926"/>
    </source>
</evidence>
<organism evidence="2 3">
    <name type="scientific">Granulicatella adiacens ATCC 49175</name>
    <dbReference type="NCBI Taxonomy" id="638301"/>
    <lineage>
        <taxon>Bacteria</taxon>
        <taxon>Bacillati</taxon>
        <taxon>Bacillota</taxon>
        <taxon>Bacilli</taxon>
        <taxon>Lactobacillales</taxon>
        <taxon>Carnobacteriaceae</taxon>
        <taxon>Granulicatella</taxon>
    </lineage>
</organism>
<proteinExistence type="predicted"/>
<protein>
    <submittedName>
        <fullName evidence="2">Uncharacterized protein</fullName>
    </submittedName>
</protein>
<name>C8NHP4_9LACT</name>
<gene>
    <name evidence="2" type="ORF">HMPREF0444_1439</name>
</gene>
<reference evidence="2 3" key="1">
    <citation type="submission" date="2009-08" db="EMBL/GenBank/DDBJ databases">
        <authorList>
            <person name="Muzny D."/>
            <person name="Qin X."/>
            <person name="Deng J."/>
            <person name="Jiang H."/>
            <person name="Liu Y."/>
            <person name="Qu J."/>
            <person name="Song X.-Z."/>
            <person name="Zhang L."/>
            <person name="Thornton R."/>
            <person name="Coyle M."/>
            <person name="Francisco L."/>
            <person name="Jackson L."/>
            <person name="Javaid M."/>
            <person name="Korchina V."/>
            <person name="Kovar C."/>
            <person name="Mata R."/>
            <person name="Mathew T."/>
            <person name="Ngo R."/>
            <person name="Nguyen L."/>
            <person name="Nguyen N."/>
            <person name="Okwuonu G."/>
            <person name="Ongeri F."/>
            <person name="Pham C."/>
            <person name="Simmons D."/>
            <person name="Wilczek-Boney K."/>
            <person name="Hale W."/>
            <person name="Jakkamsetti A."/>
            <person name="Pham P."/>
            <person name="Ruth R."/>
            <person name="San Lucas F."/>
            <person name="Warren J."/>
            <person name="Zhang J."/>
            <person name="Zhao Z."/>
            <person name="Zhou C."/>
            <person name="Zhu D."/>
            <person name="Lee S."/>
            <person name="Bess C."/>
            <person name="Blankenburg K."/>
            <person name="Forbes L."/>
            <person name="Fu Q."/>
            <person name="Gubbala S."/>
            <person name="Hirani K."/>
            <person name="Jayaseelan J.C."/>
            <person name="Lara F."/>
            <person name="Munidasa M."/>
            <person name="Palculict T."/>
            <person name="Patil S."/>
            <person name="Pu L.-L."/>
            <person name="Saada N."/>
            <person name="Tang L."/>
            <person name="Weissenberger G."/>
            <person name="Zhu Y."/>
            <person name="Hemphill L."/>
            <person name="Shang Y."/>
            <person name="Youmans B."/>
            <person name="Ayvaz T."/>
            <person name="Ross M."/>
            <person name="Santibanez J."/>
            <person name="Aqrawi P."/>
            <person name="Gross S."/>
            <person name="Joshi V."/>
            <person name="Fowler G."/>
            <person name="Nazareth L."/>
            <person name="Reid J."/>
            <person name="Worley K."/>
            <person name="Petrosino J."/>
            <person name="Highlander S."/>
            <person name="Gibbs R."/>
        </authorList>
    </citation>
    <scope>NUCLEOTIDE SEQUENCE [LARGE SCALE GENOMIC DNA]</scope>
    <source>
        <strain evidence="2 3">ATCC 49175</strain>
    </source>
</reference>
<dbReference type="GeneID" id="78412184"/>
<dbReference type="EMBL" id="ACKZ01000021">
    <property type="protein sequence ID" value="EEW36707.1"/>
    <property type="molecule type" value="Genomic_DNA"/>
</dbReference>
<accession>C8NHP4</accession>